<dbReference type="CDD" id="cd09601">
    <property type="entry name" value="M1_APN-Q_like"/>
    <property type="match status" value="1"/>
</dbReference>
<dbReference type="PRINTS" id="PR00756">
    <property type="entry name" value="ALADIPTASE"/>
</dbReference>
<dbReference type="InterPro" id="IPR050344">
    <property type="entry name" value="Peptidase_M1_aminopeptidases"/>
</dbReference>
<name>A0A5J4X5K3_9EUKA</name>
<evidence type="ECO:0000313" key="14">
    <source>
        <dbReference type="Proteomes" id="UP000324800"/>
    </source>
</evidence>
<evidence type="ECO:0000259" key="11">
    <source>
        <dbReference type="Pfam" id="PF01433"/>
    </source>
</evidence>
<feature type="binding site" evidence="9">
    <location>
        <position position="308"/>
    </location>
    <ligand>
        <name>Zn(2+)</name>
        <dbReference type="ChEBI" id="CHEBI:29105"/>
        <note>catalytic</note>
    </ligand>
</feature>
<dbReference type="SUPFAM" id="SSF55486">
    <property type="entry name" value="Metalloproteases ('zincins'), catalytic domain"/>
    <property type="match status" value="1"/>
</dbReference>
<dbReference type="Pfam" id="PF17900">
    <property type="entry name" value="Peptidase_M1_N"/>
    <property type="match status" value="1"/>
</dbReference>
<gene>
    <name evidence="13" type="ORF">EZS28_002400</name>
</gene>
<evidence type="ECO:0000256" key="2">
    <source>
        <dbReference type="ARBA" id="ARBA00022438"/>
    </source>
</evidence>
<comment type="similarity">
    <text evidence="1">Belongs to the peptidase M1 family.</text>
</comment>
<dbReference type="Gene3D" id="2.60.40.1730">
    <property type="entry name" value="tricorn interacting facor f3 domain"/>
    <property type="match status" value="1"/>
</dbReference>
<dbReference type="Pfam" id="PF01433">
    <property type="entry name" value="Peptidase_M1"/>
    <property type="match status" value="1"/>
</dbReference>
<evidence type="ECO:0000313" key="13">
    <source>
        <dbReference type="EMBL" id="KAA6402066.1"/>
    </source>
</evidence>
<feature type="domain" description="Peptidase M1 membrane alanine aminopeptidase" evidence="11">
    <location>
        <begin position="242"/>
        <end position="456"/>
    </location>
</feature>
<evidence type="ECO:0000256" key="3">
    <source>
        <dbReference type="ARBA" id="ARBA00022670"/>
    </source>
</evidence>
<dbReference type="FunFam" id="1.10.390.10:FF:000006">
    <property type="entry name" value="Puromycin-sensitive aminopeptidase"/>
    <property type="match status" value="1"/>
</dbReference>
<feature type="active site" description="Proton acceptor" evidence="8">
    <location>
        <position position="309"/>
    </location>
</feature>
<accession>A0A5J4X5K3</accession>
<dbReference type="OrthoDB" id="10031169at2759"/>
<feature type="domain" description="Aminopeptidase N-like N-terminal" evidence="12">
    <location>
        <begin position="14"/>
        <end position="208"/>
    </location>
</feature>
<dbReference type="EMBL" id="SNRW01000290">
    <property type="protein sequence ID" value="KAA6402066.1"/>
    <property type="molecule type" value="Genomic_DNA"/>
</dbReference>
<protein>
    <submittedName>
        <fullName evidence="13">Putative Aminopeptidase M1-C</fullName>
    </submittedName>
</protein>
<dbReference type="GO" id="GO:0005615">
    <property type="term" value="C:extracellular space"/>
    <property type="evidence" value="ECO:0007669"/>
    <property type="project" value="TreeGrafter"/>
</dbReference>
<dbReference type="Gene3D" id="2.60.40.1910">
    <property type="match status" value="1"/>
</dbReference>
<evidence type="ECO:0000256" key="6">
    <source>
        <dbReference type="ARBA" id="ARBA00022833"/>
    </source>
</evidence>
<dbReference type="Proteomes" id="UP000324800">
    <property type="component" value="Unassembled WGS sequence"/>
</dbReference>
<dbReference type="InterPro" id="IPR014782">
    <property type="entry name" value="Peptidase_M1_dom"/>
</dbReference>
<evidence type="ECO:0000256" key="10">
    <source>
        <dbReference type="PIRSR" id="PIRSR634016-4"/>
    </source>
</evidence>
<feature type="site" description="Transition state stabilizer" evidence="10">
    <location>
        <position position="396"/>
    </location>
</feature>
<evidence type="ECO:0000256" key="4">
    <source>
        <dbReference type="ARBA" id="ARBA00022723"/>
    </source>
</evidence>
<dbReference type="InterPro" id="IPR001930">
    <property type="entry name" value="Peptidase_M1"/>
</dbReference>
<dbReference type="GO" id="GO:0043171">
    <property type="term" value="P:peptide catabolic process"/>
    <property type="evidence" value="ECO:0007669"/>
    <property type="project" value="TreeGrafter"/>
</dbReference>
<reference evidence="13 14" key="1">
    <citation type="submission" date="2019-03" db="EMBL/GenBank/DDBJ databases">
        <title>Single cell metagenomics reveals metabolic interactions within the superorganism composed of flagellate Streblomastix strix and complex community of Bacteroidetes bacteria on its surface.</title>
        <authorList>
            <person name="Treitli S.C."/>
            <person name="Kolisko M."/>
            <person name="Husnik F."/>
            <person name="Keeling P."/>
            <person name="Hampl V."/>
        </authorList>
    </citation>
    <scope>NUCLEOTIDE SEQUENCE [LARGE SCALE GENOMIC DNA]</scope>
    <source>
        <strain evidence="13">ST1C</strain>
    </source>
</reference>
<dbReference type="Gene3D" id="1.10.390.10">
    <property type="entry name" value="Neutral Protease Domain 2"/>
    <property type="match status" value="1"/>
</dbReference>
<dbReference type="PANTHER" id="PTHR11533:SF174">
    <property type="entry name" value="PUROMYCIN-SENSITIVE AMINOPEPTIDASE-RELATED"/>
    <property type="match status" value="1"/>
</dbReference>
<keyword evidence="4 9" id="KW-0479">Metal-binding</keyword>
<dbReference type="AlphaFoldDB" id="A0A5J4X5K3"/>
<keyword evidence="5" id="KW-0378">Hydrolase</keyword>
<feature type="binding site" evidence="9">
    <location>
        <position position="312"/>
    </location>
    <ligand>
        <name>Zn(2+)</name>
        <dbReference type="ChEBI" id="CHEBI:29105"/>
        <note>catalytic</note>
    </ligand>
</feature>
<proteinExistence type="inferred from homology"/>
<evidence type="ECO:0000256" key="1">
    <source>
        <dbReference type="ARBA" id="ARBA00010136"/>
    </source>
</evidence>
<dbReference type="GO" id="GO:0016020">
    <property type="term" value="C:membrane"/>
    <property type="evidence" value="ECO:0007669"/>
    <property type="project" value="TreeGrafter"/>
</dbReference>
<dbReference type="GO" id="GO:0070006">
    <property type="term" value="F:metalloaminopeptidase activity"/>
    <property type="evidence" value="ECO:0007669"/>
    <property type="project" value="TreeGrafter"/>
</dbReference>
<dbReference type="SUPFAM" id="SSF63737">
    <property type="entry name" value="Leukotriene A4 hydrolase N-terminal domain"/>
    <property type="match status" value="1"/>
</dbReference>
<dbReference type="InterPro" id="IPR027268">
    <property type="entry name" value="Peptidase_M4/M1_CTD_sf"/>
</dbReference>
<evidence type="ECO:0000256" key="7">
    <source>
        <dbReference type="ARBA" id="ARBA00023049"/>
    </source>
</evidence>
<dbReference type="InterPro" id="IPR042097">
    <property type="entry name" value="Aminopeptidase_N-like_N_sf"/>
</dbReference>
<keyword evidence="2 13" id="KW-0031">Aminopeptidase</keyword>
<dbReference type="GO" id="GO:0042277">
    <property type="term" value="F:peptide binding"/>
    <property type="evidence" value="ECO:0007669"/>
    <property type="project" value="TreeGrafter"/>
</dbReference>
<keyword evidence="7" id="KW-0482">Metalloprotease</keyword>
<evidence type="ECO:0000256" key="5">
    <source>
        <dbReference type="ARBA" id="ARBA00022801"/>
    </source>
</evidence>
<comment type="caution">
    <text evidence="13">The sequence shown here is derived from an EMBL/GenBank/DDBJ whole genome shotgun (WGS) entry which is preliminary data.</text>
</comment>
<evidence type="ECO:0000256" key="8">
    <source>
        <dbReference type="PIRSR" id="PIRSR634016-1"/>
    </source>
</evidence>
<evidence type="ECO:0000259" key="12">
    <source>
        <dbReference type="Pfam" id="PF17900"/>
    </source>
</evidence>
<dbReference type="PANTHER" id="PTHR11533">
    <property type="entry name" value="PROTEASE M1 ZINC METALLOPROTEASE"/>
    <property type="match status" value="1"/>
</dbReference>
<evidence type="ECO:0000256" key="9">
    <source>
        <dbReference type="PIRSR" id="PIRSR634016-3"/>
    </source>
</evidence>
<sequence>MNREVISTVSGLPFAYNLDLDVTRLVDGDGSNVDSEIIQGHLIYSFVVHHPTIFVELNAQDMIISNSKLLNLSGEIIAAEENSEIKVQNNENTNTYLFTFESTLPEEELKLELDFTYKLKNSPIGHYGSYQGGKRMCSTKFEPTFARLAFPCVDQPNSKAIFTIQILHTCDKIAVSIMPVQSMNTGLGEEGKWTKTIFQQTPKLSTYIVAWVVGEFEYIEGFYESVPIRIYTEKGMKLQALYSLTLVYKAIQILTEYTQIPIPLPKIDLIVVPKLKAGAMENWGLQTLLIDYQSSYSEKFGIANTIFHEFAHYWFGNFVTMVWWNELYLNEGFAVFFASYVQDKLQSNQDIWNISFNLLHLNPALEFDTQEDETHPIICPIVQAKDDDSIFDNISYSKAGVIIKMFHDKIGEENFKKGIRNYLQKHQYGNATTAVLQEALIEASGMQDLPLKMKSWLEKMKEKEDQIQIDEDKQTIWWIPITVIVKWEGINEVNYINIELEQKQMELQIIPPDPDKKLLWIKLNQDQKGYYRK</sequence>
<dbReference type="InterPro" id="IPR045357">
    <property type="entry name" value="Aminopeptidase_N-like_N"/>
</dbReference>
<dbReference type="GO" id="GO:0008270">
    <property type="term" value="F:zinc ion binding"/>
    <property type="evidence" value="ECO:0007669"/>
    <property type="project" value="InterPro"/>
</dbReference>
<comment type="cofactor">
    <cofactor evidence="9">
        <name>Zn(2+)</name>
        <dbReference type="ChEBI" id="CHEBI:29105"/>
    </cofactor>
    <text evidence="9">Binds 1 zinc ion per subunit.</text>
</comment>
<keyword evidence="3" id="KW-0645">Protease</keyword>
<dbReference type="InterPro" id="IPR034016">
    <property type="entry name" value="M1_APN-typ"/>
</dbReference>
<feature type="binding site" evidence="9">
    <location>
        <position position="331"/>
    </location>
    <ligand>
        <name>Zn(2+)</name>
        <dbReference type="ChEBI" id="CHEBI:29105"/>
        <note>catalytic</note>
    </ligand>
</feature>
<dbReference type="GO" id="GO:0006508">
    <property type="term" value="P:proteolysis"/>
    <property type="evidence" value="ECO:0007669"/>
    <property type="project" value="UniProtKB-KW"/>
</dbReference>
<dbReference type="GO" id="GO:0005737">
    <property type="term" value="C:cytoplasm"/>
    <property type="evidence" value="ECO:0007669"/>
    <property type="project" value="TreeGrafter"/>
</dbReference>
<keyword evidence="6 9" id="KW-0862">Zinc</keyword>
<organism evidence="13 14">
    <name type="scientific">Streblomastix strix</name>
    <dbReference type="NCBI Taxonomy" id="222440"/>
    <lineage>
        <taxon>Eukaryota</taxon>
        <taxon>Metamonada</taxon>
        <taxon>Preaxostyla</taxon>
        <taxon>Oxymonadida</taxon>
        <taxon>Streblomastigidae</taxon>
        <taxon>Streblomastix</taxon>
    </lineage>
</organism>